<gene>
    <name evidence="1" type="ORF">PGTUg99_024140</name>
</gene>
<dbReference type="EMBL" id="VDEP01000371">
    <property type="protein sequence ID" value="KAA1095698.1"/>
    <property type="molecule type" value="Genomic_DNA"/>
</dbReference>
<organism evidence="1 2">
    <name type="scientific">Puccinia graminis f. sp. tritici</name>
    <dbReference type="NCBI Taxonomy" id="56615"/>
    <lineage>
        <taxon>Eukaryota</taxon>
        <taxon>Fungi</taxon>
        <taxon>Dikarya</taxon>
        <taxon>Basidiomycota</taxon>
        <taxon>Pucciniomycotina</taxon>
        <taxon>Pucciniomycetes</taxon>
        <taxon>Pucciniales</taxon>
        <taxon>Pucciniaceae</taxon>
        <taxon>Puccinia</taxon>
    </lineage>
</organism>
<reference evidence="1 2" key="1">
    <citation type="submission" date="2019-05" db="EMBL/GenBank/DDBJ databases">
        <title>Emergence of the Ug99 lineage of the wheat stem rust pathogen through somatic hybridization.</title>
        <authorList>
            <person name="Li F."/>
            <person name="Upadhyaya N.M."/>
            <person name="Sperschneider J."/>
            <person name="Matny O."/>
            <person name="Nguyen-Phuc H."/>
            <person name="Mago R."/>
            <person name="Raley C."/>
            <person name="Miller M.E."/>
            <person name="Silverstein K.A.T."/>
            <person name="Henningsen E."/>
            <person name="Hirsch C.D."/>
            <person name="Visser B."/>
            <person name="Pretorius Z.A."/>
            <person name="Steffenson B.J."/>
            <person name="Schwessinger B."/>
            <person name="Dodds P.N."/>
            <person name="Figueroa M."/>
        </authorList>
    </citation>
    <scope>NUCLEOTIDE SEQUENCE [LARGE SCALE GENOMIC DNA]</scope>
    <source>
        <strain evidence="1 2">Ug99</strain>
    </source>
</reference>
<protein>
    <submittedName>
        <fullName evidence="1">Uncharacterized protein</fullName>
    </submittedName>
</protein>
<accession>A0A5B0P663</accession>
<sequence>MPQLQTRTTKETLSSDHRLIGFCRAIPQRCLVSRNDAWLDPVNGVSTFTLSTINGAPVTELATLMFFVWQKHHDCGM</sequence>
<dbReference type="Proteomes" id="UP000325313">
    <property type="component" value="Unassembled WGS sequence"/>
</dbReference>
<comment type="caution">
    <text evidence="1">The sequence shown here is derived from an EMBL/GenBank/DDBJ whole genome shotgun (WGS) entry which is preliminary data.</text>
</comment>
<evidence type="ECO:0000313" key="2">
    <source>
        <dbReference type="Proteomes" id="UP000325313"/>
    </source>
</evidence>
<evidence type="ECO:0000313" key="1">
    <source>
        <dbReference type="EMBL" id="KAA1095698.1"/>
    </source>
</evidence>
<name>A0A5B0P663_PUCGR</name>
<dbReference type="AlphaFoldDB" id="A0A5B0P663"/>
<proteinExistence type="predicted"/>